<dbReference type="Pfam" id="PF02653">
    <property type="entry name" value="BPD_transp_2"/>
    <property type="match status" value="1"/>
</dbReference>
<keyword evidence="11" id="KW-1185">Reference proteome</keyword>
<feature type="region of interest" description="Disordered" evidence="8">
    <location>
        <begin position="1"/>
        <end position="32"/>
    </location>
</feature>
<feature type="transmembrane region" description="Helical" evidence="9">
    <location>
        <begin position="35"/>
        <end position="54"/>
    </location>
</feature>
<dbReference type="RefSeq" id="WP_204003562.1">
    <property type="nucleotide sequence ID" value="NZ_BOPB01000031.1"/>
</dbReference>
<keyword evidence="5 9" id="KW-0812">Transmembrane</keyword>
<accession>A0ABQ4J240</accession>
<keyword evidence="3" id="KW-1003">Cell membrane</keyword>
<organism evidence="10 11">
    <name type="scientific">Micromonospora lutea</name>
    <dbReference type="NCBI Taxonomy" id="419825"/>
    <lineage>
        <taxon>Bacteria</taxon>
        <taxon>Bacillati</taxon>
        <taxon>Actinomycetota</taxon>
        <taxon>Actinomycetes</taxon>
        <taxon>Micromonosporales</taxon>
        <taxon>Micromonosporaceae</taxon>
        <taxon>Micromonospora</taxon>
    </lineage>
</organism>
<feature type="transmembrane region" description="Helical" evidence="9">
    <location>
        <begin position="101"/>
        <end position="131"/>
    </location>
</feature>
<comment type="subcellular location">
    <subcellularLocation>
        <location evidence="1">Cell membrane</location>
        <topology evidence="1">Multi-pass membrane protein</topology>
    </subcellularLocation>
</comment>
<name>A0ABQ4J240_9ACTN</name>
<feature type="transmembrane region" description="Helical" evidence="9">
    <location>
        <begin position="231"/>
        <end position="253"/>
    </location>
</feature>
<dbReference type="PANTHER" id="PTHR32196:SF21">
    <property type="entry name" value="ABC TRANSPORTER PERMEASE PROTEIN YPHD-RELATED"/>
    <property type="match status" value="1"/>
</dbReference>
<evidence type="ECO:0000313" key="11">
    <source>
        <dbReference type="Proteomes" id="UP000643165"/>
    </source>
</evidence>
<comment type="caution">
    <text evidence="10">The sequence shown here is derived from an EMBL/GenBank/DDBJ whole genome shotgun (WGS) entry which is preliminary data.</text>
</comment>
<feature type="transmembrane region" description="Helical" evidence="9">
    <location>
        <begin position="312"/>
        <end position="331"/>
    </location>
</feature>
<feature type="transmembrane region" description="Helical" evidence="9">
    <location>
        <begin position="181"/>
        <end position="202"/>
    </location>
</feature>
<evidence type="ECO:0000256" key="6">
    <source>
        <dbReference type="ARBA" id="ARBA00022989"/>
    </source>
</evidence>
<dbReference type="CDD" id="cd06579">
    <property type="entry name" value="TM_PBP1_transp_AraH_like"/>
    <property type="match status" value="1"/>
</dbReference>
<feature type="transmembrane region" description="Helical" evidence="9">
    <location>
        <begin position="143"/>
        <end position="161"/>
    </location>
</feature>
<evidence type="ECO:0000256" key="1">
    <source>
        <dbReference type="ARBA" id="ARBA00004651"/>
    </source>
</evidence>
<proteinExistence type="predicted"/>
<feature type="transmembrane region" description="Helical" evidence="9">
    <location>
        <begin position="66"/>
        <end position="95"/>
    </location>
</feature>
<evidence type="ECO:0000256" key="7">
    <source>
        <dbReference type="ARBA" id="ARBA00023136"/>
    </source>
</evidence>
<dbReference type="EMBL" id="BOPB01000031">
    <property type="protein sequence ID" value="GIJ24199.1"/>
    <property type="molecule type" value="Genomic_DNA"/>
</dbReference>
<keyword evidence="7 9" id="KW-0472">Membrane</keyword>
<gene>
    <name evidence="10" type="primary">rbsC_2</name>
    <name evidence="10" type="ORF">Vlu01_48230</name>
</gene>
<dbReference type="Proteomes" id="UP000643165">
    <property type="component" value="Unassembled WGS sequence"/>
</dbReference>
<evidence type="ECO:0000313" key="10">
    <source>
        <dbReference type="EMBL" id="GIJ24199.1"/>
    </source>
</evidence>
<protein>
    <submittedName>
        <fullName evidence="10">Ribose ABC transporter permease</fullName>
    </submittedName>
</protein>
<evidence type="ECO:0000256" key="4">
    <source>
        <dbReference type="ARBA" id="ARBA00022519"/>
    </source>
</evidence>
<evidence type="ECO:0000256" key="8">
    <source>
        <dbReference type="SAM" id="MobiDB-lite"/>
    </source>
</evidence>
<dbReference type="PANTHER" id="PTHR32196">
    <property type="entry name" value="ABC TRANSPORTER PERMEASE PROTEIN YPHD-RELATED-RELATED"/>
    <property type="match status" value="1"/>
</dbReference>
<keyword evidence="4" id="KW-0997">Cell inner membrane</keyword>
<feature type="transmembrane region" description="Helical" evidence="9">
    <location>
        <begin position="287"/>
        <end position="306"/>
    </location>
</feature>
<keyword evidence="6 9" id="KW-1133">Transmembrane helix</keyword>
<keyword evidence="2" id="KW-0813">Transport</keyword>
<sequence length="338" mass="34300">MTSADGSRHSAALATHPDPADPTPTPGGRLPRRPGPLTVASVVLLLPLAVLAVTTDRFLTLDNARAILASAAFVGITAIGATLVMIVGSAVSLAVSQTATVVAMVFLVTQHLGLLPAVLVALVCGVVLTAVQGAAVGYWDANPIVLTIAAGFAVGAAATWFSGGTPVYPASDAFVVFNRTLLGLPLSVYALLAVTVLAHWLLRRTTAGRQMYLVGENRAAARAAGLPVGRVTVLAWAFFGGCIAVTGIFLASFNTAATVTLGGTLTLDAIAAVLVGGTAIAGGRGSALQTLGGALLISVISDVLLLRGYSTGMQILVKGLLVLVVVIAVHLRTTRGWR</sequence>
<evidence type="ECO:0000256" key="9">
    <source>
        <dbReference type="SAM" id="Phobius"/>
    </source>
</evidence>
<evidence type="ECO:0000256" key="2">
    <source>
        <dbReference type="ARBA" id="ARBA00022448"/>
    </source>
</evidence>
<evidence type="ECO:0000256" key="3">
    <source>
        <dbReference type="ARBA" id="ARBA00022475"/>
    </source>
</evidence>
<dbReference type="InterPro" id="IPR001851">
    <property type="entry name" value="ABC_transp_permease"/>
</dbReference>
<evidence type="ECO:0000256" key="5">
    <source>
        <dbReference type="ARBA" id="ARBA00022692"/>
    </source>
</evidence>
<feature type="transmembrane region" description="Helical" evidence="9">
    <location>
        <begin position="259"/>
        <end position="280"/>
    </location>
</feature>
<reference evidence="10 11" key="1">
    <citation type="submission" date="2021-01" db="EMBL/GenBank/DDBJ databases">
        <title>Whole genome shotgun sequence of Verrucosispora lutea NBRC 106530.</title>
        <authorList>
            <person name="Komaki H."/>
            <person name="Tamura T."/>
        </authorList>
    </citation>
    <scope>NUCLEOTIDE SEQUENCE [LARGE SCALE GENOMIC DNA]</scope>
    <source>
        <strain evidence="10 11">NBRC 106530</strain>
    </source>
</reference>